<dbReference type="OrthoDB" id="360741at2759"/>
<evidence type="ECO:0000256" key="1">
    <source>
        <dbReference type="SAM" id="MobiDB-lite"/>
    </source>
</evidence>
<dbReference type="AlphaFoldDB" id="A0A976M8I8"/>
<feature type="compositionally biased region" description="Low complexity" evidence="1">
    <location>
        <begin position="231"/>
        <end position="241"/>
    </location>
</feature>
<dbReference type="Proteomes" id="UP000244803">
    <property type="component" value="Chromosome 2"/>
</dbReference>
<name>A0A976M8I8_THEOR</name>
<dbReference type="EMBL" id="CP056068">
    <property type="protein sequence ID" value="UKJ90706.2"/>
    <property type="molecule type" value="Genomic_DNA"/>
</dbReference>
<accession>A0A976M8I8</accession>
<evidence type="ECO:0000313" key="2">
    <source>
        <dbReference type="EMBL" id="UKJ90706.2"/>
    </source>
</evidence>
<feature type="region of interest" description="Disordered" evidence="1">
    <location>
        <begin position="222"/>
        <end position="241"/>
    </location>
</feature>
<reference evidence="2" key="1">
    <citation type="submission" date="2022-07" db="EMBL/GenBank/DDBJ databases">
        <title>Evaluation of T. orientalis genome assembly methods using nanopore sequencing and analysis of variation between genomes.</title>
        <authorList>
            <person name="Yam J."/>
            <person name="Micallef M.L."/>
            <person name="Liu M."/>
            <person name="Djordjevic S.P."/>
            <person name="Bogema D.R."/>
            <person name="Jenkins C."/>
        </authorList>
    </citation>
    <scope>NUCLEOTIDE SEQUENCE</scope>
    <source>
        <strain evidence="2">Fish Creek</strain>
    </source>
</reference>
<proteinExistence type="predicted"/>
<sequence length="431" mass="48250">MSKIVVYYQQHWLPDFEGLESTNLFNIKSCREIEVVLEPQILTICLLRKVYHLKMAFKPCLYDSFYDGVLPASIAANTINMVRTSNTSTATSAGISTTIFGSGIVRATNSGFTSLIDTRNSINFGTIYDSTVSSTNGIVLRNEQLIRYLVTLVNLGAKLNSTQLQSDFFQHYPIINRSNNTHNTSNTATSSATVNANFVTDPNTIITTGAIVTNTYGGSTSSNNPISPNYANSASSGRGINSGSSSSIISGDRYSKILLVSYIYSHLRHCVLYLIWLHPLISTFTFSVTVNSEPVPFAYYSFLRKRSQVRRECNQLGYSSIDKVLRDLRFILEGVRVAISQKYYEAHALNDVCWFEGCVFSNVSVLFSLPCKDFDDLLCLHRDFDDLKLYCININSRYDVVSLKPPFLCGDSMATTEFKATLVWYLFKILQ</sequence>
<protein>
    <submittedName>
        <fullName evidence="2">Uncharacterized protein</fullName>
    </submittedName>
</protein>
<gene>
    <name evidence="2" type="ORF">MACJ_001640</name>
</gene>
<organism evidence="2 3">
    <name type="scientific">Theileria orientalis</name>
    <dbReference type="NCBI Taxonomy" id="68886"/>
    <lineage>
        <taxon>Eukaryota</taxon>
        <taxon>Sar</taxon>
        <taxon>Alveolata</taxon>
        <taxon>Apicomplexa</taxon>
        <taxon>Aconoidasida</taxon>
        <taxon>Piroplasmida</taxon>
        <taxon>Theileriidae</taxon>
        <taxon>Theileria</taxon>
    </lineage>
</organism>
<evidence type="ECO:0000313" key="3">
    <source>
        <dbReference type="Proteomes" id="UP000244803"/>
    </source>
</evidence>